<dbReference type="Proteomes" id="UP000265520">
    <property type="component" value="Unassembled WGS sequence"/>
</dbReference>
<name>A0A392NGT2_9FABA</name>
<feature type="non-terminal residue" evidence="1">
    <location>
        <position position="1"/>
    </location>
</feature>
<dbReference type="EMBL" id="LXQA010037292">
    <property type="protein sequence ID" value="MCH98325.1"/>
    <property type="molecule type" value="Genomic_DNA"/>
</dbReference>
<proteinExistence type="predicted"/>
<sequence>GVPVDVNHGFSVDFVWKSTSFDRMQGAMKTFAVDETSVSGVINGGWQIMAASQNPDI</sequence>
<keyword evidence="2" id="KW-1185">Reference proteome</keyword>
<reference evidence="1 2" key="1">
    <citation type="journal article" date="2018" name="Front. Plant Sci.">
        <title>Red Clover (Trifolium pratense) and Zigzag Clover (T. medium) - A Picture of Genomic Similarities and Differences.</title>
        <authorList>
            <person name="Dluhosova J."/>
            <person name="Istvanek J."/>
            <person name="Nedelnik J."/>
            <person name="Repkova J."/>
        </authorList>
    </citation>
    <scope>NUCLEOTIDE SEQUENCE [LARGE SCALE GENOMIC DNA]</scope>
    <source>
        <strain evidence="2">cv. 10/8</strain>
        <tissue evidence="1">Leaf</tissue>
    </source>
</reference>
<organism evidence="1 2">
    <name type="scientific">Trifolium medium</name>
    <dbReference type="NCBI Taxonomy" id="97028"/>
    <lineage>
        <taxon>Eukaryota</taxon>
        <taxon>Viridiplantae</taxon>
        <taxon>Streptophyta</taxon>
        <taxon>Embryophyta</taxon>
        <taxon>Tracheophyta</taxon>
        <taxon>Spermatophyta</taxon>
        <taxon>Magnoliopsida</taxon>
        <taxon>eudicotyledons</taxon>
        <taxon>Gunneridae</taxon>
        <taxon>Pentapetalae</taxon>
        <taxon>rosids</taxon>
        <taxon>fabids</taxon>
        <taxon>Fabales</taxon>
        <taxon>Fabaceae</taxon>
        <taxon>Papilionoideae</taxon>
        <taxon>50 kb inversion clade</taxon>
        <taxon>NPAAA clade</taxon>
        <taxon>Hologalegina</taxon>
        <taxon>IRL clade</taxon>
        <taxon>Trifolieae</taxon>
        <taxon>Trifolium</taxon>
    </lineage>
</organism>
<accession>A0A392NGT2</accession>
<evidence type="ECO:0000313" key="1">
    <source>
        <dbReference type="EMBL" id="MCH98325.1"/>
    </source>
</evidence>
<protein>
    <submittedName>
        <fullName evidence="1">Regulator of nonsense transcripts 1</fullName>
    </submittedName>
</protein>
<dbReference type="AlphaFoldDB" id="A0A392NGT2"/>
<evidence type="ECO:0000313" key="2">
    <source>
        <dbReference type="Proteomes" id="UP000265520"/>
    </source>
</evidence>
<comment type="caution">
    <text evidence="1">The sequence shown here is derived from an EMBL/GenBank/DDBJ whole genome shotgun (WGS) entry which is preliminary data.</text>
</comment>